<feature type="transmembrane region" description="Helical" evidence="5">
    <location>
        <begin position="484"/>
        <end position="506"/>
    </location>
</feature>
<dbReference type="PANTHER" id="PTHR24064">
    <property type="entry name" value="SOLUTE CARRIER FAMILY 22 MEMBER"/>
    <property type="match status" value="1"/>
</dbReference>
<evidence type="ECO:0000313" key="8">
    <source>
        <dbReference type="Proteomes" id="UP000838878"/>
    </source>
</evidence>
<evidence type="ECO:0000313" key="7">
    <source>
        <dbReference type="EMBL" id="CAH0719761.1"/>
    </source>
</evidence>
<feature type="transmembrane region" description="Helical" evidence="5">
    <location>
        <begin position="255"/>
        <end position="273"/>
    </location>
</feature>
<evidence type="ECO:0000256" key="1">
    <source>
        <dbReference type="ARBA" id="ARBA00004141"/>
    </source>
</evidence>
<feature type="transmembrane region" description="Helical" evidence="5">
    <location>
        <begin position="424"/>
        <end position="447"/>
    </location>
</feature>
<feature type="transmembrane region" description="Helical" evidence="5">
    <location>
        <begin position="371"/>
        <end position="392"/>
    </location>
</feature>
<evidence type="ECO:0000256" key="5">
    <source>
        <dbReference type="SAM" id="Phobius"/>
    </source>
</evidence>
<dbReference type="InterPro" id="IPR005828">
    <property type="entry name" value="MFS_sugar_transport-like"/>
</dbReference>
<keyword evidence="4 5" id="KW-0472">Membrane</keyword>
<accession>A0A8J9YAZ5</accession>
<dbReference type="GO" id="GO:0016020">
    <property type="term" value="C:membrane"/>
    <property type="evidence" value="ECO:0007669"/>
    <property type="project" value="UniProtKB-SubCell"/>
</dbReference>
<dbReference type="PROSITE" id="PS00216">
    <property type="entry name" value="SUGAR_TRANSPORT_1"/>
    <property type="match status" value="2"/>
</dbReference>
<feature type="transmembrane region" description="Helical" evidence="5">
    <location>
        <begin position="169"/>
        <end position="192"/>
    </location>
</feature>
<feature type="transmembrane region" description="Helical" evidence="5">
    <location>
        <begin position="401"/>
        <end position="418"/>
    </location>
</feature>
<dbReference type="InterPro" id="IPR036259">
    <property type="entry name" value="MFS_trans_sf"/>
</dbReference>
<dbReference type="OrthoDB" id="3936150at2759"/>
<feature type="domain" description="Major facilitator superfamily (MFS) profile" evidence="6">
    <location>
        <begin position="35"/>
        <end position="512"/>
    </location>
</feature>
<feature type="transmembrane region" description="Helical" evidence="5">
    <location>
        <begin position="226"/>
        <end position="249"/>
    </location>
</feature>
<name>A0A8J9YAZ5_9NEOP</name>
<dbReference type="AlphaFoldDB" id="A0A8J9YAZ5"/>
<feature type="transmembrane region" description="Helical" evidence="5">
    <location>
        <begin position="198"/>
        <end position="219"/>
    </location>
</feature>
<sequence>MPFELKTLDDVVKVSFEESLSDIVSGFGRYQVWQCLLALVPVVFTATSNTNFVFAAASVNYRCAVPQCEETNASSALPKWWPANITDYRCNRPIYYHNYSCNSDDFDHSESCNDWVYDTQNSIVAEFDLACQEWKRTLIGTIHNLGVLMAMPLMGFVSDRWGRRTAIIISSISLIIGAFKTLVGTGATGYLLYATIEFIEALLVTGTYTTCFVLIVELIGSDKRIIGAAAVGISVAVGELILDFIVWNIPYWRHFLLVIYCPAPFFLIYMFMLEESIRWLLTNGKDEKALLLLQKIASWNQFAISDKTIDEVKKESNEIKVQKKEEFTLKLLFSSPTLLKRVTVCSWWWFTAAFVYYGLMINSVTLPGNKYTNFALSSFATIPGDIIAVIMLDRIGRKKTLLGGFLFCGICCVATGFIPQDYKFASLAVFLIGKMSISACFNAVYVYTSELVPTSARGSLVGTCSMVARVGTVLAPLTPLLSDWWHSLPTALFGCASLSAAVLTLATPETLRRPLPDTVAEATAMS</sequence>
<feature type="transmembrane region" description="Helical" evidence="5">
    <location>
        <begin position="338"/>
        <end position="359"/>
    </location>
</feature>
<dbReference type="Pfam" id="PF00083">
    <property type="entry name" value="Sugar_tr"/>
    <property type="match status" value="1"/>
</dbReference>
<evidence type="ECO:0000256" key="4">
    <source>
        <dbReference type="ARBA" id="ARBA00023136"/>
    </source>
</evidence>
<dbReference type="Gene3D" id="1.20.1250.20">
    <property type="entry name" value="MFS general substrate transporter like domains"/>
    <property type="match status" value="1"/>
</dbReference>
<dbReference type="InterPro" id="IPR020846">
    <property type="entry name" value="MFS_dom"/>
</dbReference>
<evidence type="ECO:0000256" key="3">
    <source>
        <dbReference type="ARBA" id="ARBA00022989"/>
    </source>
</evidence>
<protein>
    <recommendedName>
        <fullName evidence="6">Major facilitator superfamily (MFS) profile domain-containing protein</fullName>
    </recommendedName>
</protein>
<reference evidence="7" key="1">
    <citation type="submission" date="2021-12" db="EMBL/GenBank/DDBJ databases">
        <authorList>
            <person name="Martin H S."/>
        </authorList>
    </citation>
    <scope>NUCLEOTIDE SEQUENCE</scope>
</reference>
<feature type="transmembrane region" description="Helical" evidence="5">
    <location>
        <begin position="459"/>
        <end position="478"/>
    </location>
</feature>
<proteinExistence type="predicted"/>
<dbReference type="Proteomes" id="UP000838878">
    <property type="component" value="Chromosome 14"/>
</dbReference>
<keyword evidence="3 5" id="KW-1133">Transmembrane helix</keyword>
<dbReference type="GO" id="GO:0022857">
    <property type="term" value="F:transmembrane transporter activity"/>
    <property type="evidence" value="ECO:0007669"/>
    <property type="project" value="InterPro"/>
</dbReference>
<dbReference type="SUPFAM" id="SSF103473">
    <property type="entry name" value="MFS general substrate transporter"/>
    <property type="match status" value="1"/>
</dbReference>
<dbReference type="CDD" id="cd17317">
    <property type="entry name" value="MFS_SLC22"/>
    <property type="match status" value="1"/>
</dbReference>
<gene>
    <name evidence="7" type="ORF">BINO364_LOCUS6063</name>
</gene>
<keyword evidence="8" id="KW-1185">Reference proteome</keyword>
<dbReference type="InterPro" id="IPR005829">
    <property type="entry name" value="Sugar_transporter_CS"/>
</dbReference>
<evidence type="ECO:0000256" key="2">
    <source>
        <dbReference type="ARBA" id="ARBA00022692"/>
    </source>
</evidence>
<keyword evidence="2 5" id="KW-0812">Transmembrane</keyword>
<comment type="subcellular location">
    <subcellularLocation>
        <location evidence="1">Membrane</location>
        <topology evidence="1">Multi-pass membrane protein</topology>
    </subcellularLocation>
</comment>
<feature type="non-terminal residue" evidence="7">
    <location>
        <position position="526"/>
    </location>
</feature>
<organism evidence="7 8">
    <name type="scientific">Brenthis ino</name>
    <name type="common">lesser marbled fritillary</name>
    <dbReference type="NCBI Taxonomy" id="405034"/>
    <lineage>
        <taxon>Eukaryota</taxon>
        <taxon>Metazoa</taxon>
        <taxon>Ecdysozoa</taxon>
        <taxon>Arthropoda</taxon>
        <taxon>Hexapoda</taxon>
        <taxon>Insecta</taxon>
        <taxon>Pterygota</taxon>
        <taxon>Neoptera</taxon>
        <taxon>Endopterygota</taxon>
        <taxon>Lepidoptera</taxon>
        <taxon>Glossata</taxon>
        <taxon>Ditrysia</taxon>
        <taxon>Papilionoidea</taxon>
        <taxon>Nymphalidae</taxon>
        <taxon>Heliconiinae</taxon>
        <taxon>Argynnini</taxon>
        <taxon>Brenthis</taxon>
    </lineage>
</organism>
<dbReference type="PROSITE" id="PS50850">
    <property type="entry name" value="MFS"/>
    <property type="match status" value="1"/>
</dbReference>
<evidence type="ECO:0000259" key="6">
    <source>
        <dbReference type="PROSITE" id="PS50850"/>
    </source>
</evidence>
<dbReference type="EMBL" id="OV170234">
    <property type="protein sequence ID" value="CAH0719761.1"/>
    <property type="molecule type" value="Genomic_DNA"/>
</dbReference>